<evidence type="ECO:0000313" key="3">
    <source>
        <dbReference type="EMBL" id="CAB4866697.1"/>
    </source>
</evidence>
<proteinExistence type="inferred from homology"/>
<dbReference type="PANTHER" id="PTHR36845:SF1">
    <property type="entry name" value="HYDROLASE, PUTATIVE (AFU_ORTHOLOGUE AFUA_7G05090)-RELATED"/>
    <property type="match status" value="1"/>
</dbReference>
<evidence type="ECO:0000256" key="2">
    <source>
        <dbReference type="ARBA" id="ARBA00038358"/>
    </source>
</evidence>
<accession>A0A6J7D7C9</accession>
<keyword evidence="1" id="KW-0378">Hydrolase</keyword>
<gene>
    <name evidence="3" type="ORF">UFOPK3425_00420</name>
</gene>
<dbReference type="PROSITE" id="PS51318">
    <property type="entry name" value="TAT"/>
    <property type="match status" value="1"/>
</dbReference>
<comment type="similarity">
    <text evidence="2">Belongs to the glycosyl hydrolase 88 family.</text>
</comment>
<organism evidence="3">
    <name type="scientific">freshwater metagenome</name>
    <dbReference type="NCBI Taxonomy" id="449393"/>
    <lineage>
        <taxon>unclassified sequences</taxon>
        <taxon>metagenomes</taxon>
        <taxon>ecological metagenomes</taxon>
    </lineage>
</organism>
<dbReference type="InterPro" id="IPR008928">
    <property type="entry name" value="6-hairpin_glycosidase_sf"/>
</dbReference>
<dbReference type="GO" id="GO:0000272">
    <property type="term" value="P:polysaccharide catabolic process"/>
    <property type="evidence" value="ECO:0007669"/>
    <property type="project" value="TreeGrafter"/>
</dbReference>
<sequence length="422" mass="45823">MTTRQPPRRPFIACCIGIALVATTLMFAPTAAAAETSVVCPTEPGPVTTAQTDALFALAADRLYAAANVTNLSSPSIKYPFGATARQTRYLRSDAYGWTSGFYPAELWMMYERTADPAWLALARTWTQGLLPVAKWTGSHDLGFMIGLPAGLGMRLDPDPAQRVIYRRAIIDAAKSLSARWNNKVKAIQSGEYNGKWGLIIDSAMNAPMLIEAGNMIGGAEGARLRSRGEQHLLTLTKFFVRSNGSTFHRLTFNPKTGAYLGPVYGQGYNMSTSTWSRGQAWAMYGFAKGYAATGNPTLLDAAQRTIGFWNQQVGPGCVPAWDLDVWSAFAPRDSSAASIAAAAMLLMADLDPTTSADMSQRALITLGTLTSPEWTSINTQNPGILIRQTWNVPILKYEGSYVWGDTYLLESLMKVASPTDQ</sequence>
<protein>
    <submittedName>
        <fullName evidence="3">Unannotated protein</fullName>
    </submittedName>
</protein>
<dbReference type="InterPro" id="IPR012341">
    <property type="entry name" value="6hp_glycosidase-like_sf"/>
</dbReference>
<dbReference type="EMBL" id="CAFBLV010000058">
    <property type="protein sequence ID" value="CAB4866697.1"/>
    <property type="molecule type" value="Genomic_DNA"/>
</dbReference>
<dbReference type="InterPro" id="IPR006311">
    <property type="entry name" value="TAT_signal"/>
</dbReference>
<dbReference type="PANTHER" id="PTHR36845">
    <property type="entry name" value="HYDROLASE, PUTATIVE (AFU_ORTHOLOGUE AFUA_7G05090)-RELATED"/>
    <property type="match status" value="1"/>
</dbReference>
<evidence type="ECO:0000256" key="1">
    <source>
        <dbReference type="ARBA" id="ARBA00022801"/>
    </source>
</evidence>
<dbReference type="GO" id="GO:0052757">
    <property type="term" value="F:chondroitin hydrolase activity"/>
    <property type="evidence" value="ECO:0007669"/>
    <property type="project" value="TreeGrafter"/>
</dbReference>
<dbReference type="SUPFAM" id="SSF48208">
    <property type="entry name" value="Six-hairpin glycosidases"/>
    <property type="match status" value="1"/>
</dbReference>
<dbReference type="InterPro" id="IPR052369">
    <property type="entry name" value="UG_Glycosaminoglycan_Hydrolase"/>
</dbReference>
<name>A0A6J7D7C9_9ZZZZ</name>
<reference evidence="3" key="1">
    <citation type="submission" date="2020-05" db="EMBL/GenBank/DDBJ databases">
        <authorList>
            <person name="Chiriac C."/>
            <person name="Salcher M."/>
            <person name="Ghai R."/>
            <person name="Kavagutti S V."/>
        </authorList>
    </citation>
    <scope>NUCLEOTIDE SEQUENCE</scope>
</reference>
<dbReference type="AlphaFoldDB" id="A0A6J7D7C9"/>
<dbReference type="Gene3D" id="1.50.10.10">
    <property type="match status" value="1"/>
</dbReference>